<evidence type="ECO:0000259" key="6">
    <source>
        <dbReference type="PROSITE" id="PS50850"/>
    </source>
</evidence>
<evidence type="ECO:0000256" key="5">
    <source>
        <dbReference type="SAM" id="Phobius"/>
    </source>
</evidence>
<dbReference type="PANTHER" id="PTHR23502">
    <property type="entry name" value="MAJOR FACILITATOR SUPERFAMILY"/>
    <property type="match status" value="1"/>
</dbReference>
<dbReference type="GO" id="GO:0022857">
    <property type="term" value="F:transmembrane transporter activity"/>
    <property type="evidence" value="ECO:0007669"/>
    <property type="project" value="InterPro"/>
</dbReference>
<dbReference type="GO" id="GO:0005886">
    <property type="term" value="C:plasma membrane"/>
    <property type="evidence" value="ECO:0007669"/>
    <property type="project" value="TreeGrafter"/>
</dbReference>
<dbReference type="PROSITE" id="PS50850">
    <property type="entry name" value="MFS"/>
    <property type="match status" value="1"/>
</dbReference>
<dbReference type="Gene3D" id="1.20.1250.20">
    <property type="entry name" value="MFS general substrate transporter like domains"/>
    <property type="match status" value="2"/>
</dbReference>
<feature type="transmembrane region" description="Helical" evidence="5">
    <location>
        <begin position="106"/>
        <end position="132"/>
    </location>
</feature>
<feature type="transmembrane region" description="Helical" evidence="5">
    <location>
        <begin position="339"/>
        <end position="358"/>
    </location>
</feature>
<evidence type="ECO:0000256" key="4">
    <source>
        <dbReference type="ARBA" id="ARBA00023136"/>
    </source>
</evidence>
<feature type="transmembrane region" description="Helical" evidence="5">
    <location>
        <begin position="48"/>
        <end position="65"/>
    </location>
</feature>
<accession>A0A9P6PX28</accession>
<proteinExistence type="predicted"/>
<reference evidence="7" key="1">
    <citation type="journal article" date="2020" name="Fungal Divers.">
        <title>Resolving the Mortierellaceae phylogeny through synthesis of multi-gene phylogenetics and phylogenomics.</title>
        <authorList>
            <person name="Vandepol N."/>
            <person name="Liber J."/>
            <person name="Desiro A."/>
            <person name="Na H."/>
            <person name="Kennedy M."/>
            <person name="Barry K."/>
            <person name="Grigoriev I.V."/>
            <person name="Miller A.N."/>
            <person name="O'Donnell K."/>
            <person name="Stajich J.E."/>
            <person name="Bonito G."/>
        </authorList>
    </citation>
    <scope>NUCLEOTIDE SEQUENCE</scope>
    <source>
        <strain evidence="7">BC1065</strain>
    </source>
</reference>
<dbReference type="Pfam" id="PF07690">
    <property type="entry name" value="MFS_1"/>
    <property type="match status" value="1"/>
</dbReference>
<evidence type="ECO:0000256" key="1">
    <source>
        <dbReference type="ARBA" id="ARBA00004141"/>
    </source>
</evidence>
<evidence type="ECO:0000313" key="7">
    <source>
        <dbReference type="EMBL" id="KAG0255855.1"/>
    </source>
</evidence>
<dbReference type="InterPro" id="IPR020846">
    <property type="entry name" value="MFS_dom"/>
</dbReference>
<dbReference type="SUPFAM" id="SSF103473">
    <property type="entry name" value="MFS general substrate transporter"/>
    <property type="match status" value="1"/>
</dbReference>
<dbReference type="Proteomes" id="UP000807716">
    <property type="component" value="Unassembled WGS sequence"/>
</dbReference>
<protein>
    <recommendedName>
        <fullName evidence="6">Major facilitator superfamily (MFS) profile domain-containing protein</fullName>
    </recommendedName>
</protein>
<keyword evidence="2 5" id="KW-0812">Transmembrane</keyword>
<dbReference type="InterPro" id="IPR011701">
    <property type="entry name" value="MFS"/>
</dbReference>
<feature type="domain" description="Major facilitator superfamily (MFS) profile" evidence="6">
    <location>
        <begin position="1"/>
        <end position="551"/>
    </location>
</feature>
<feature type="transmembrane region" description="Helical" evidence="5">
    <location>
        <begin position="529"/>
        <end position="548"/>
    </location>
</feature>
<comment type="subcellular location">
    <subcellularLocation>
        <location evidence="1">Membrane</location>
        <topology evidence="1">Multi-pass membrane protein</topology>
    </subcellularLocation>
</comment>
<evidence type="ECO:0000313" key="8">
    <source>
        <dbReference type="Proteomes" id="UP000807716"/>
    </source>
</evidence>
<sequence length="566" mass="60695">MPAVVEVRDDLNTTAAYVSATLSVYVLVMGIMPVFWAALCDYSGRRPIYLVSMFIFTLGSLGAALSQNIGMFFAMRAIQAFGSSSVLSVGGGSLSDCFHSGERGTAFGLFYLGPLIGPMIGPTIGGLLSNAYGWRTTMWLLLATAILAFVLVLFFLPETYRKRIDPPSPATAPVSTTKGLQAHWSDSVQEVKDHPSHIYSTHSTLIESRDSIHEHVSELEGRIVSATLPPLSSSGHASAASPMQEKTKKWMVAPSIENDKAETGSLPSVEQEQEAEVVEEEQTKAKKKYFNPLRPLTCLRSPTNLILVGFNALALGAQFCMNNTLPISFDELYHFDESQIGLCMMAGGVGSALGSLIGGRYSDFVLRRWLIRREVKRLQMEQQVAAAAAAGAGAGAASDAGPGAKMSMLKIDETTVAKTVNVKMAAPPEVRLRSVWPGVITLPLGLLLYGWSLNNKLPVSAPIVGIFLVGFGMMMVFSSATTALVDSNADNNMATSAVACNSFARGLTGAVGGFIALPLLGAIGNGWLYTMWAILTVLGSLGLLLMLLRAETWRQRALEKKKLEVV</sequence>
<organism evidence="7 8">
    <name type="scientific">Actinomortierella ambigua</name>
    <dbReference type="NCBI Taxonomy" id="1343610"/>
    <lineage>
        <taxon>Eukaryota</taxon>
        <taxon>Fungi</taxon>
        <taxon>Fungi incertae sedis</taxon>
        <taxon>Mucoromycota</taxon>
        <taxon>Mortierellomycotina</taxon>
        <taxon>Mortierellomycetes</taxon>
        <taxon>Mortierellales</taxon>
        <taxon>Mortierellaceae</taxon>
        <taxon>Actinomortierella</taxon>
    </lineage>
</organism>
<dbReference type="InterPro" id="IPR036259">
    <property type="entry name" value="MFS_trans_sf"/>
</dbReference>
<gene>
    <name evidence="7" type="ORF">DFQ27_006028</name>
</gene>
<feature type="transmembrane region" description="Helical" evidence="5">
    <location>
        <begin position="434"/>
        <end position="451"/>
    </location>
</feature>
<name>A0A9P6PX28_9FUNG</name>
<feature type="transmembrane region" description="Helical" evidence="5">
    <location>
        <begin position="506"/>
        <end position="523"/>
    </location>
</feature>
<dbReference type="Gene3D" id="1.20.1720.10">
    <property type="entry name" value="Multidrug resistance protein D"/>
    <property type="match status" value="1"/>
</dbReference>
<dbReference type="PANTHER" id="PTHR23502:SF5">
    <property type="entry name" value="QUINIDINE RESISTANCE PROTEIN 3"/>
    <property type="match status" value="1"/>
</dbReference>
<feature type="transmembrane region" description="Helical" evidence="5">
    <location>
        <begin position="15"/>
        <end position="36"/>
    </location>
</feature>
<feature type="transmembrane region" description="Helical" evidence="5">
    <location>
        <begin position="138"/>
        <end position="156"/>
    </location>
</feature>
<keyword evidence="3 5" id="KW-1133">Transmembrane helix</keyword>
<feature type="transmembrane region" description="Helical" evidence="5">
    <location>
        <begin position="297"/>
        <end position="319"/>
    </location>
</feature>
<evidence type="ECO:0000256" key="3">
    <source>
        <dbReference type="ARBA" id="ARBA00022989"/>
    </source>
</evidence>
<keyword evidence="8" id="KW-1185">Reference proteome</keyword>
<comment type="caution">
    <text evidence="7">The sequence shown here is derived from an EMBL/GenBank/DDBJ whole genome shotgun (WGS) entry which is preliminary data.</text>
</comment>
<dbReference type="AlphaFoldDB" id="A0A9P6PX28"/>
<feature type="transmembrane region" description="Helical" evidence="5">
    <location>
        <begin position="463"/>
        <end position="485"/>
    </location>
</feature>
<dbReference type="EMBL" id="JAAAJB010000438">
    <property type="protein sequence ID" value="KAG0255855.1"/>
    <property type="molecule type" value="Genomic_DNA"/>
</dbReference>
<keyword evidence="4 5" id="KW-0472">Membrane</keyword>
<dbReference type="OrthoDB" id="3936150at2759"/>
<evidence type="ECO:0000256" key="2">
    <source>
        <dbReference type="ARBA" id="ARBA00022692"/>
    </source>
</evidence>